<dbReference type="AlphaFoldDB" id="A0A0B7AKA8"/>
<feature type="non-terminal residue" evidence="1">
    <location>
        <position position="77"/>
    </location>
</feature>
<name>A0A0B7AKA8_9EUPU</name>
<sequence>MLEVYKVFHFLLQLLEVPKQCGRIDLGSIQEWDMLLHPLCKPLRNVNIKSYTCVCHIKQTQSYPRMLVYTSQALSDE</sequence>
<proteinExistence type="predicted"/>
<reference evidence="1" key="1">
    <citation type="submission" date="2014-12" db="EMBL/GenBank/DDBJ databases">
        <title>Insight into the proteome of Arion vulgaris.</title>
        <authorList>
            <person name="Aradska J."/>
            <person name="Bulat T."/>
            <person name="Smidak R."/>
            <person name="Sarate P."/>
            <person name="Gangsoo J."/>
            <person name="Sialana F."/>
            <person name="Bilban M."/>
            <person name="Lubec G."/>
        </authorList>
    </citation>
    <scope>NUCLEOTIDE SEQUENCE</scope>
    <source>
        <tissue evidence="1">Skin</tissue>
    </source>
</reference>
<gene>
    <name evidence="1" type="primary">ORF123941</name>
</gene>
<organism evidence="1">
    <name type="scientific">Arion vulgaris</name>
    <dbReference type="NCBI Taxonomy" id="1028688"/>
    <lineage>
        <taxon>Eukaryota</taxon>
        <taxon>Metazoa</taxon>
        <taxon>Spiralia</taxon>
        <taxon>Lophotrochozoa</taxon>
        <taxon>Mollusca</taxon>
        <taxon>Gastropoda</taxon>
        <taxon>Heterobranchia</taxon>
        <taxon>Euthyneura</taxon>
        <taxon>Panpulmonata</taxon>
        <taxon>Eupulmonata</taxon>
        <taxon>Stylommatophora</taxon>
        <taxon>Helicina</taxon>
        <taxon>Arionoidea</taxon>
        <taxon>Arionidae</taxon>
        <taxon>Arion</taxon>
    </lineage>
</organism>
<dbReference type="EMBL" id="HACG01034167">
    <property type="protein sequence ID" value="CEK81032.1"/>
    <property type="molecule type" value="Transcribed_RNA"/>
</dbReference>
<evidence type="ECO:0000313" key="1">
    <source>
        <dbReference type="EMBL" id="CEK81032.1"/>
    </source>
</evidence>
<protein>
    <submittedName>
        <fullName evidence="1">Uncharacterized protein</fullName>
    </submittedName>
</protein>
<accession>A0A0B7AKA8</accession>